<protein>
    <submittedName>
        <fullName evidence="5">ABC transporter ATP-binding protein</fullName>
    </submittedName>
</protein>
<name>A0ABW3I1Q4_9FLAO</name>
<dbReference type="RefSeq" id="WP_377714243.1">
    <property type="nucleotide sequence ID" value="NZ_JBHTJM010000006.1"/>
</dbReference>
<keyword evidence="1" id="KW-0813">Transport</keyword>
<comment type="caution">
    <text evidence="5">The sequence shown here is derived from an EMBL/GenBank/DDBJ whole genome shotgun (WGS) entry which is preliminary data.</text>
</comment>
<evidence type="ECO:0000259" key="4">
    <source>
        <dbReference type="PROSITE" id="PS50893"/>
    </source>
</evidence>
<dbReference type="Proteomes" id="UP001596997">
    <property type="component" value="Unassembled WGS sequence"/>
</dbReference>
<evidence type="ECO:0000313" key="6">
    <source>
        <dbReference type="Proteomes" id="UP001596997"/>
    </source>
</evidence>
<dbReference type="GO" id="GO:0005524">
    <property type="term" value="F:ATP binding"/>
    <property type="evidence" value="ECO:0007669"/>
    <property type="project" value="UniProtKB-KW"/>
</dbReference>
<dbReference type="InterPro" id="IPR051782">
    <property type="entry name" value="ABC_Transporter_VariousFunc"/>
</dbReference>
<evidence type="ECO:0000256" key="3">
    <source>
        <dbReference type="ARBA" id="ARBA00022840"/>
    </source>
</evidence>
<reference evidence="6" key="1">
    <citation type="journal article" date="2019" name="Int. J. Syst. Evol. Microbiol.">
        <title>The Global Catalogue of Microorganisms (GCM) 10K type strain sequencing project: providing services to taxonomists for standard genome sequencing and annotation.</title>
        <authorList>
            <consortium name="The Broad Institute Genomics Platform"/>
            <consortium name="The Broad Institute Genome Sequencing Center for Infectious Disease"/>
            <person name="Wu L."/>
            <person name="Ma J."/>
        </authorList>
    </citation>
    <scope>NUCLEOTIDE SEQUENCE [LARGE SCALE GENOMIC DNA]</scope>
    <source>
        <strain evidence="6">CCUG 62114</strain>
    </source>
</reference>
<feature type="domain" description="ABC transporter" evidence="4">
    <location>
        <begin position="2"/>
        <end position="231"/>
    </location>
</feature>
<dbReference type="PROSITE" id="PS00211">
    <property type="entry name" value="ABC_TRANSPORTER_1"/>
    <property type="match status" value="1"/>
</dbReference>
<evidence type="ECO:0000313" key="5">
    <source>
        <dbReference type="EMBL" id="MFD0963482.1"/>
    </source>
</evidence>
<dbReference type="SMART" id="SM00382">
    <property type="entry name" value="AAA"/>
    <property type="match status" value="1"/>
</dbReference>
<sequence>MITIKNITKNYGDFTAVNDLSFSVKEGEILCLLGANGAGKSTTINILLNFIQPTSGNAEINGLDVSKNPIKTKQFLTYIPENLMLYPTLTAIENLNYFTKLSGKSFSQKKLEQYLIEAGLEKEALKKRVRTFSKGMRQKVGIALAIAKNSKVLLLDEPTSGLDPKSSNEFISLLNKMKNNGVAILMATHDLFRAKEVSTHIGIMRSGILENYSNTSELSLSELEKIYLDIMNFKNVN</sequence>
<gene>
    <name evidence="5" type="ORF">ACFQ1O_05670</name>
</gene>
<accession>A0ABW3I1Q4</accession>
<proteinExistence type="predicted"/>
<dbReference type="Gene3D" id="3.40.50.300">
    <property type="entry name" value="P-loop containing nucleotide triphosphate hydrolases"/>
    <property type="match status" value="1"/>
</dbReference>
<evidence type="ECO:0000256" key="1">
    <source>
        <dbReference type="ARBA" id="ARBA00022448"/>
    </source>
</evidence>
<keyword evidence="2" id="KW-0547">Nucleotide-binding</keyword>
<evidence type="ECO:0000256" key="2">
    <source>
        <dbReference type="ARBA" id="ARBA00022741"/>
    </source>
</evidence>
<dbReference type="Pfam" id="PF00005">
    <property type="entry name" value="ABC_tran"/>
    <property type="match status" value="1"/>
</dbReference>
<dbReference type="SUPFAM" id="SSF52540">
    <property type="entry name" value="P-loop containing nucleoside triphosphate hydrolases"/>
    <property type="match status" value="1"/>
</dbReference>
<dbReference type="InterPro" id="IPR003439">
    <property type="entry name" value="ABC_transporter-like_ATP-bd"/>
</dbReference>
<dbReference type="PANTHER" id="PTHR42939:SF1">
    <property type="entry name" value="ABC TRANSPORTER ATP-BINDING PROTEIN ALBC-RELATED"/>
    <property type="match status" value="1"/>
</dbReference>
<dbReference type="CDD" id="cd03230">
    <property type="entry name" value="ABC_DR_subfamily_A"/>
    <property type="match status" value="1"/>
</dbReference>
<organism evidence="5 6">
    <name type="scientific">Pseudofulvibacter geojedonensis</name>
    <dbReference type="NCBI Taxonomy" id="1123758"/>
    <lineage>
        <taxon>Bacteria</taxon>
        <taxon>Pseudomonadati</taxon>
        <taxon>Bacteroidota</taxon>
        <taxon>Flavobacteriia</taxon>
        <taxon>Flavobacteriales</taxon>
        <taxon>Flavobacteriaceae</taxon>
        <taxon>Pseudofulvibacter</taxon>
    </lineage>
</organism>
<keyword evidence="3 5" id="KW-0067">ATP-binding</keyword>
<dbReference type="EMBL" id="JBHTJM010000006">
    <property type="protein sequence ID" value="MFD0963482.1"/>
    <property type="molecule type" value="Genomic_DNA"/>
</dbReference>
<dbReference type="InterPro" id="IPR027417">
    <property type="entry name" value="P-loop_NTPase"/>
</dbReference>
<dbReference type="PANTHER" id="PTHR42939">
    <property type="entry name" value="ABC TRANSPORTER ATP-BINDING PROTEIN ALBC-RELATED"/>
    <property type="match status" value="1"/>
</dbReference>
<dbReference type="InterPro" id="IPR017871">
    <property type="entry name" value="ABC_transporter-like_CS"/>
</dbReference>
<keyword evidence="6" id="KW-1185">Reference proteome</keyword>
<dbReference type="PROSITE" id="PS50893">
    <property type="entry name" value="ABC_TRANSPORTER_2"/>
    <property type="match status" value="1"/>
</dbReference>
<dbReference type="InterPro" id="IPR003593">
    <property type="entry name" value="AAA+_ATPase"/>
</dbReference>